<name>M0XFY0_HORVV</name>
<dbReference type="InterPro" id="IPR026961">
    <property type="entry name" value="PGG_dom"/>
</dbReference>
<evidence type="ECO:0000256" key="5">
    <source>
        <dbReference type="ARBA" id="ARBA00023043"/>
    </source>
</evidence>
<dbReference type="GeneID" id="123425833"/>
<reference evidence="7" key="3">
    <citation type="submission" date="2022-01" db="UniProtKB">
        <authorList>
            <consortium name="EnsemblPlants"/>
        </authorList>
    </citation>
    <scope>IDENTIFICATION</scope>
    <source>
        <strain evidence="7">subsp. vulgare</strain>
    </source>
</reference>
<keyword evidence="3" id="KW-0677">Repeat</keyword>
<dbReference type="Gramene" id="HORVU.MOREX.r3.2HG0139230.1">
    <property type="protein sequence ID" value="HORVU.MOREX.r3.2HG0139230.1"/>
    <property type="gene ID" value="HORVU.MOREX.r3.2HG0139230"/>
</dbReference>
<dbReference type="ExpressionAtlas" id="M0XFY0">
    <property type="expression patterns" value="baseline and differential"/>
</dbReference>
<keyword evidence="8" id="KW-1185">Reference proteome</keyword>
<dbReference type="SMART" id="SM00248">
    <property type="entry name" value="ANK"/>
    <property type="match status" value="3"/>
</dbReference>
<comment type="subcellular location">
    <subcellularLocation>
        <location evidence="1">Membrane</location>
        <topology evidence="1">Multi-pass membrane protein</topology>
    </subcellularLocation>
</comment>
<dbReference type="AlphaFoldDB" id="M0XFY0"/>
<reference evidence="7" key="2">
    <citation type="submission" date="2020-10" db="EMBL/GenBank/DDBJ databases">
        <authorList>
            <person name="Scholz U."/>
            <person name="Mascher M."/>
            <person name="Fiebig A."/>
        </authorList>
    </citation>
    <scope>NUCLEOTIDE SEQUENCE [LARGE SCALE GENOMIC DNA]</scope>
    <source>
        <strain evidence="7">cv. Morex</strain>
    </source>
</reference>
<protein>
    <submittedName>
        <fullName evidence="7">Uncharacterized protein</fullName>
    </submittedName>
</protein>
<dbReference type="EnsemblPlants" id="HORVU.MOREX.r3.2HG0139230.1">
    <property type="protein sequence ID" value="HORVU.MOREX.r3.2HG0139230.1"/>
    <property type="gene ID" value="HORVU.MOREX.r3.2HG0139230"/>
</dbReference>
<dbReference type="Pfam" id="PF00023">
    <property type="entry name" value="Ank"/>
    <property type="match status" value="1"/>
</dbReference>
<dbReference type="Pfam" id="PF12796">
    <property type="entry name" value="Ank_2"/>
    <property type="match status" value="1"/>
</dbReference>
<dbReference type="Gramene" id="HORVU.MOREX.r2.2HG0114680.1">
    <property type="protein sequence ID" value="HORVU.MOREX.r2.2HG0114680.1"/>
    <property type="gene ID" value="HORVU.MOREX.r2.2HG0114680"/>
</dbReference>
<evidence type="ECO:0000256" key="1">
    <source>
        <dbReference type="ARBA" id="ARBA00004141"/>
    </source>
</evidence>
<dbReference type="Gene3D" id="1.25.40.20">
    <property type="entry name" value="Ankyrin repeat-containing domain"/>
    <property type="match status" value="1"/>
</dbReference>
<gene>
    <name evidence="7" type="primary">LOC123425833</name>
</gene>
<reference evidence="8" key="1">
    <citation type="journal article" date="2012" name="Nature">
        <title>A physical, genetic and functional sequence assembly of the barley genome.</title>
        <authorList>
            <consortium name="The International Barley Genome Sequencing Consortium"/>
            <person name="Mayer K.F."/>
            <person name="Waugh R."/>
            <person name="Brown J.W."/>
            <person name="Schulman A."/>
            <person name="Langridge P."/>
            <person name="Platzer M."/>
            <person name="Fincher G.B."/>
            <person name="Muehlbauer G.J."/>
            <person name="Sato K."/>
            <person name="Close T.J."/>
            <person name="Wise R.P."/>
            <person name="Stein N."/>
        </authorList>
    </citation>
    <scope>NUCLEOTIDE SEQUENCE [LARGE SCALE GENOMIC DNA]</scope>
    <source>
        <strain evidence="8">cv. Morex</strain>
    </source>
</reference>
<keyword evidence="4" id="KW-1133">Transmembrane helix</keyword>
<dbReference type="InterPro" id="IPR002110">
    <property type="entry name" value="Ankyrin_rpt"/>
</dbReference>
<keyword evidence="2" id="KW-0812">Transmembrane</keyword>
<dbReference type="PROSITE" id="PS50088">
    <property type="entry name" value="ANK_REPEAT"/>
    <property type="match status" value="2"/>
</dbReference>
<accession>M0XFY0</accession>
<proteinExistence type="predicted"/>
<sequence length="446" mass="48876">MTSFPNGTTPVSKVIVQAILSWQTQGPTLLAAVDSSGRTPLHFAALSRKFDIAKRLLDDHASLELASISDNNGSFPIHIPAMKGDTRTLCELIKRCPGYYELVDNQGRNLLHCAIKHGQDSVVRHICQNDKLAMLLNATDCEGNTPLHLAVECGNPRIVSLLLATLSVCMGITNKDGLTARDLCWIAIAPRQSNYFLDPYIIAADCLWWLRAPCTLEGRIRAEDKLATKNAAEKQHSMTKSGTIASVLIATVAFTAAFTVPGGFVADDHALAGTAILARHFAFRAFVVSDTMAFVCSVVATCFHIYGAAQTIPRSHRGWYNRLASGLVPVASQFMIAAFAFGFHLILGSANRWLIVLVYTLSLASLLSCFPSIWAPFHLGLGKAIWRRAGWRGLVNIHERPSSLRQLLPFFIRSFLFENVRRSLFVLLIAATFVVAIVLSIALPNY</sequence>
<dbReference type="PANTHER" id="PTHR24186:SF50">
    <property type="entry name" value="ANKYRIN REPEAT-CONTAINING PROTEIN ITN1-LIKE ISOFORM X1"/>
    <property type="match status" value="1"/>
</dbReference>
<evidence type="ECO:0000313" key="7">
    <source>
        <dbReference type="EnsemblPlants" id="HORVU.MOREX.r3.2HG0139230.1"/>
    </source>
</evidence>
<evidence type="ECO:0000256" key="2">
    <source>
        <dbReference type="ARBA" id="ARBA00022692"/>
    </source>
</evidence>
<dbReference type="InterPro" id="IPR036770">
    <property type="entry name" value="Ankyrin_rpt-contain_sf"/>
</dbReference>
<dbReference type="Proteomes" id="UP000011116">
    <property type="component" value="Chromosome 2H"/>
</dbReference>
<evidence type="ECO:0000313" key="8">
    <source>
        <dbReference type="Proteomes" id="UP000011116"/>
    </source>
</evidence>
<dbReference type="PANTHER" id="PTHR24186">
    <property type="entry name" value="PROTEIN PHOSPHATASE 1 REGULATORY SUBUNIT"/>
    <property type="match status" value="1"/>
</dbReference>
<keyword evidence="5" id="KW-0040">ANK repeat</keyword>
<keyword evidence="6" id="KW-0472">Membrane</keyword>
<dbReference type="Pfam" id="PF13962">
    <property type="entry name" value="PGG"/>
    <property type="match status" value="1"/>
</dbReference>
<dbReference type="RefSeq" id="XP_044965509.1">
    <property type="nucleotide sequence ID" value="XM_045109574.1"/>
</dbReference>
<dbReference type="GO" id="GO:0005886">
    <property type="term" value="C:plasma membrane"/>
    <property type="evidence" value="ECO:0000318"/>
    <property type="project" value="GO_Central"/>
</dbReference>
<dbReference type="PROSITE" id="PS50297">
    <property type="entry name" value="ANK_REP_REGION"/>
    <property type="match status" value="2"/>
</dbReference>
<evidence type="ECO:0000256" key="3">
    <source>
        <dbReference type="ARBA" id="ARBA00022737"/>
    </source>
</evidence>
<organism evidence="7 8">
    <name type="scientific">Hordeum vulgare subsp. vulgare</name>
    <name type="common">Domesticated barley</name>
    <dbReference type="NCBI Taxonomy" id="112509"/>
    <lineage>
        <taxon>Eukaryota</taxon>
        <taxon>Viridiplantae</taxon>
        <taxon>Streptophyta</taxon>
        <taxon>Embryophyta</taxon>
        <taxon>Tracheophyta</taxon>
        <taxon>Spermatophyta</taxon>
        <taxon>Magnoliopsida</taxon>
        <taxon>Liliopsida</taxon>
        <taxon>Poales</taxon>
        <taxon>Poaceae</taxon>
        <taxon>BOP clade</taxon>
        <taxon>Pooideae</taxon>
        <taxon>Triticodae</taxon>
        <taxon>Triticeae</taxon>
        <taxon>Hordeinae</taxon>
        <taxon>Hordeum</taxon>
    </lineage>
</organism>
<evidence type="ECO:0000256" key="4">
    <source>
        <dbReference type="ARBA" id="ARBA00022989"/>
    </source>
</evidence>
<dbReference type="SUPFAM" id="SSF48403">
    <property type="entry name" value="Ankyrin repeat"/>
    <property type="match status" value="1"/>
</dbReference>
<evidence type="ECO:0000256" key="6">
    <source>
        <dbReference type="ARBA" id="ARBA00023136"/>
    </source>
</evidence>